<sequence length="941" mass="103950">MLRSDSCDHRNSLCAENQHGRLEASKVDPSQSPHASGGSRKSDSLPFINTGLRIGIPIHKLVLGTFLGTFLNTLVLLPATFGQTVPLGVVKSPENAGYWSGITQRMQSAGVAYCVVDFAQVRQASDLGNTQLLFLPNIERLEPAQLTALEDWMSKGGRVIVSGPMGTLSQPEVRNQLRGLLGAYWGFALTKPSSLAALRINKQNWVQDTTLANPIQGGVVIPAGLNSTTAAVWSQSDNKPPAVVTTEKTTFFGWNWGIEQVAPAATDSAWLRAALARYGVTSTEGSKTSSPQKFCVPSQAAMAMLQQNTASQPKPSTPTRIAQTEPDFGVVPLQLPSNKTGVLTARDVTAMTQELENLIGRFESAFLSANAANSGVNLPTSIAIEQFLLPGNKGTGGANTSQLTTPAAIGAIVSARTGLQNFLTAVAQKDYDRARQQWFQARRTLWDNYPTERKLAQPEIRAIWLDRGTIVRAKSEQDLAKIFDQLAAAGFNTVFFETVNASYPIYPSRVAPVQNPLVKGWDPLAAAVKLAHERGMELHAWVWIFAAANRRHNAILNQPADYRGPVLTAHPDWAMFDRQGRLFDQNNKKAFFDPANPEVRSYLMNLLEEIATRYDVDGIQLDYIRYPFQEPSVNQTYGYGRAGRQQFQAQTGFDPLNVSVGDRILWKKWTDFRIQQIDSFVSLVSRRLKAQRPNLILSTAVFPLPRPERLQRLQQNWEDWAIRGEIDLMIPMTYALDTRGLQSLAQPVLSQSTLGSALILPGIRLLNLPNQVAVDQIQLLRDLPTGGYALFAVENLDANLRNILSRTQGRGTPSTNEPVPYRQPLKAAAARYAALQREWGFLLSTNQIWMQQPALSEWGKQTDALLMVLNQVAADPSAQNILSAKTSLLSFRSQFQRWMQQQAVKQPYQVQVWENRLATIEQLVHYGERTGASRNASAAGQ</sequence>
<accession>A0A6J4IC66</accession>
<feature type="region of interest" description="Disordered" evidence="2">
    <location>
        <begin position="18"/>
        <end position="42"/>
    </location>
</feature>
<evidence type="ECO:0000256" key="2">
    <source>
        <dbReference type="SAM" id="MobiDB-lite"/>
    </source>
</evidence>
<dbReference type="Gene3D" id="3.40.50.880">
    <property type="match status" value="1"/>
</dbReference>
<dbReference type="InterPro" id="IPR029062">
    <property type="entry name" value="Class_I_gatase-like"/>
</dbReference>
<organism evidence="4">
    <name type="scientific">uncultured Coleofasciculus sp</name>
    <dbReference type="NCBI Taxonomy" id="1267456"/>
    <lineage>
        <taxon>Bacteria</taxon>
        <taxon>Bacillati</taxon>
        <taxon>Cyanobacteriota</taxon>
        <taxon>Cyanophyceae</taxon>
        <taxon>Coleofasciculales</taxon>
        <taxon>Coleofasciculaceae</taxon>
        <taxon>Coleofasciculus</taxon>
        <taxon>environmental samples</taxon>
    </lineage>
</organism>
<keyword evidence="1" id="KW-0732">Signal</keyword>
<reference evidence="4" key="1">
    <citation type="submission" date="2020-02" db="EMBL/GenBank/DDBJ databases">
        <authorList>
            <person name="Meier V. D."/>
        </authorList>
    </citation>
    <scope>NUCLEOTIDE SEQUENCE</scope>
    <source>
        <strain evidence="4">AVDCRST_MAG92</strain>
    </source>
</reference>
<evidence type="ECO:0000259" key="3">
    <source>
        <dbReference type="Pfam" id="PF02638"/>
    </source>
</evidence>
<gene>
    <name evidence="4" type="ORF">AVDCRST_MAG92-1781</name>
</gene>
<dbReference type="PANTHER" id="PTHR43405:SF1">
    <property type="entry name" value="GLYCOSYL HYDROLASE DIGH"/>
    <property type="match status" value="1"/>
</dbReference>
<dbReference type="InterPro" id="IPR003790">
    <property type="entry name" value="GHL10"/>
</dbReference>
<name>A0A6J4IC66_9CYAN</name>
<dbReference type="SUPFAM" id="SSF52317">
    <property type="entry name" value="Class I glutamine amidotransferase-like"/>
    <property type="match status" value="1"/>
</dbReference>
<dbReference type="PANTHER" id="PTHR43405">
    <property type="entry name" value="GLYCOSYL HYDROLASE DIGH"/>
    <property type="match status" value="1"/>
</dbReference>
<proteinExistence type="predicted"/>
<dbReference type="Pfam" id="PF02638">
    <property type="entry name" value="GHL10"/>
    <property type="match status" value="1"/>
</dbReference>
<feature type="domain" description="Glycosyl hydrolase-like 10" evidence="3">
    <location>
        <begin position="459"/>
        <end position="735"/>
    </location>
</feature>
<evidence type="ECO:0000313" key="4">
    <source>
        <dbReference type="EMBL" id="CAA9246154.1"/>
    </source>
</evidence>
<dbReference type="SUPFAM" id="SSF51445">
    <property type="entry name" value="(Trans)glycosidases"/>
    <property type="match status" value="1"/>
</dbReference>
<dbReference type="EMBL" id="CADCTM010000262">
    <property type="protein sequence ID" value="CAA9246154.1"/>
    <property type="molecule type" value="Genomic_DNA"/>
</dbReference>
<dbReference type="CDD" id="cd03143">
    <property type="entry name" value="A4_beta-galactosidase_middle_domain"/>
    <property type="match status" value="1"/>
</dbReference>
<evidence type="ECO:0000256" key="1">
    <source>
        <dbReference type="ARBA" id="ARBA00022729"/>
    </source>
</evidence>
<dbReference type="Gene3D" id="3.20.20.80">
    <property type="entry name" value="Glycosidases"/>
    <property type="match status" value="1"/>
</dbReference>
<dbReference type="InterPro" id="IPR052177">
    <property type="entry name" value="Divisome_Glycosyl_Hydrolase"/>
</dbReference>
<dbReference type="AlphaFoldDB" id="A0A6J4IC66"/>
<dbReference type="InterPro" id="IPR017853">
    <property type="entry name" value="GH"/>
</dbReference>
<protein>
    <recommendedName>
        <fullName evidence="3">Glycosyl hydrolase-like 10 domain-containing protein</fullName>
    </recommendedName>
</protein>